<dbReference type="Gene3D" id="3.30.470.30">
    <property type="entry name" value="DNA ligase/mRNA capping enzyme"/>
    <property type="match status" value="1"/>
</dbReference>
<feature type="compositionally biased region" description="Polar residues" evidence="8">
    <location>
        <begin position="536"/>
        <end position="546"/>
    </location>
</feature>
<evidence type="ECO:0000259" key="10">
    <source>
        <dbReference type="Pfam" id="PF03919"/>
    </source>
</evidence>
<evidence type="ECO:0000256" key="3">
    <source>
        <dbReference type="ARBA" id="ARBA00022679"/>
    </source>
</evidence>
<dbReference type="PANTHER" id="PTHR10367:SF25">
    <property type="entry name" value="DUAL SPECIFICITY PHOSPHATASE CATALYTIC DOMAIN PROTEIN (AFU_ORTHOLOGUE AFUA_1G03540)"/>
    <property type="match status" value="1"/>
</dbReference>
<evidence type="ECO:0000256" key="1">
    <source>
        <dbReference type="ARBA" id="ARBA00012475"/>
    </source>
</evidence>
<dbReference type="EMBL" id="JARBJD010000003">
    <property type="protein sequence ID" value="KAK2964156.1"/>
    <property type="molecule type" value="Genomic_DNA"/>
</dbReference>
<keyword evidence="2" id="KW-0507">mRNA processing</keyword>
<keyword evidence="3 11" id="KW-0808">Transferase</keyword>
<feature type="region of interest" description="Disordered" evidence="8">
    <location>
        <begin position="502"/>
        <end position="588"/>
    </location>
</feature>
<dbReference type="InterPro" id="IPR001339">
    <property type="entry name" value="mRNA_cap_enzyme_adenylation"/>
</dbReference>
<evidence type="ECO:0000256" key="2">
    <source>
        <dbReference type="ARBA" id="ARBA00022664"/>
    </source>
</evidence>
<keyword evidence="5" id="KW-0547">Nucleotide-binding</keyword>
<dbReference type="EC" id="2.7.7.50" evidence="1"/>
<name>A0ABQ9YK71_9EUKA</name>
<feature type="domain" description="mRNA capping enzyme adenylation" evidence="9">
    <location>
        <begin position="43"/>
        <end position="252"/>
    </location>
</feature>
<evidence type="ECO:0000256" key="8">
    <source>
        <dbReference type="SAM" id="MobiDB-lite"/>
    </source>
</evidence>
<dbReference type="PANTHER" id="PTHR10367">
    <property type="entry name" value="MRNA-CAPPING ENZYME"/>
    <property type="match status" value="1"/>
</dbReference>
<dbReference type="Pfam" id="PF01331">
    <property type="entry name" value="mRNA_cap_enzyme"/>
    <property type="match status" value="1"/>
</dbReference>
<protein>
    <recommendedName>
        <fullName evidence="1">mRNA guanylyltransferase</fullName>
        <ecNumber evidence="1">2.7.7.50</ecNumber>
    </recommendedName>
</protein>
<feature type="domain" description="mRNA capping enzyme C-terminal" evidence="10">
    <location>
        <begin position="387"/>
        <end position="429"/>
    </location>
</feature>
<dbReference type="GO" id="GO:0004484">
    <property type="term" value="F:mRNA guanylyltransferase activity"/>
    <property type="evidence" value="ECO:0007669"/>
    <property type="project" value="UniProtKB-EC"/>
</dbReference>
<keyword evidence="4 11" id="KW-0548">Nucleotidyltransferase</keyword>
<proteinExistence type="predicted"/>
<accession>A0ABQ9YK71</accession>
<dbReference type="Gene3D" id="2.40.50.140">
    <property type="entry name" value="Nucleic acid-binding proteins"/>
    <property type="match status" value="1"/>
</dbReference>
<evidence type="ECO:0000259" key="9">
    <source>
        <dbReference type="Pfam" id="PF01331"/>
    </source>
</evidence>
<reference evidence="11 12" key="1">
    <citation type="journal article" date="2022" name="bioRxiv">
        <title>Genomics of Preaxostyla Flagellates Illuminates Evolutionary Transitions and the Path Towards Mitochondrial Loss.</title>
        <authorList>
            <person name="Novak L.V.F."/>
            <person name="Treitli S.C."/>
            <person name="Pyrih J."/>
            <person name="Halakuc P."/>
            <person name="Pipaliya S.V."/>
            <person name="Vacek V."/>
            <person name="Brzon O."/>
            <person name="Soukal P."/>
            <person name="Eme L."/>
            <person name="Dacks J.B."/>
            <person name="Karnkowska A."/>
            <person name="Elias M."/>
            <person name="Hampl V."/>
        </authorList>
    </citation>
    <scope>NUCLEOTIDE SEQUENCE [LARGE SCALE GENOMIC DNA]</scope>
    <source>
        <strain evidence="11">NAU3</strain>
        <tissue evidence="11">Gut</tissue>
    </source>
</reference>
<dbReference type="InterPro" id="IPR012340">
    <property type="entry name" value="NA-bd_OB-fold"/>
</dbReference>
<evidence type="ECO:0000256" key="5">
    <source>
        <dbReference type="ARBA" id="ARBA00022741"/>
    </source>
</evidence>
<keyword evidence="6" id="KW-0506">mRNA capping</keyword>
<dbReference type="CDD" id="cd07895">
    <property type="entry name" value="Adenylation_mRNA_capping"/>
    <property type="match status" value="1"/>
</dbReference>
<evidence type="ECO:0000256" key="6">
    <source>
        <dbReference type="ARBA" id="ARBA00023042"/>
    </source>
</evidence>
<evidence type="ECO:0000313" key="12">
    <source>
        <dbReference type="Proteomes" id="UP001281761"/>
    </source>
</evidence>
<keyword evidence="12" id="KW-1185">Reference proteome</keyword>
<keyword evidence="7" id="KW-0342">GTP-binding</keyword>
<comment type="caution">
    <text evidence="11">The sequence shown here is derived from an EMBL/GenBank/DDBJ whole genome shotgun (WGS) entry which is preliminary data.</text>
</comment>
<gene>
    <name evidence="11" type="ORF">BLNAU_687</name>
</gene>
<evidence type="ECO:0000313" key="11">
    <source>
        <dbReference type="EMBL" id="KAK2964156.1"/>
    </source>
</evidence>
<dbReference type="SUPFAM" id="SSF50249">
    <property type="entry name" value="Nucleic acid-binding proteins"/>
    <property type="match status" value="1"/>
</dbReference>
<dbReference type="InterPro" id="IPR051029">
    <property type="entry name" value="mRNA_Capping_Enz/RNA_Phosphat"/>
</dbReference>
<evidence type="ECO:0000256" key="7">
    <source>
        <dbReference type="ARBA" id="ARBA00023134"/>
    </source>
</evidence>
<dbReference type="Proteomes" id="UP001281761">
    <property type="component" value="Unassembled WGS sequence"/>
</dbReference>
<evidence type="ECO:0000256" key="4">
    <source>
        <dbReference type="ARBA" id="ARBA00022695"/>
    </source>
</evidence>
<dbReference type="InterPro" id="IPR013846">
    <property type="entry name" value="mRNA_cap_enzyme_C"/>
</dbReference>
<organism evidence="11 12">
    <name type="scientific">Blattamonas nauphoetae</name>
    <dbReference type="NCBI Taxonomy" id="2049346"/>
    <lineage>
        <taxon>Eukaryota</taxon>
        <taxon>Metamonada</taxon>
        <taxon>Preaxostyla</taxon>
        <taxon>Oxymonadida</taxon>
        <taxon>Blattamonas</taxon>
    </lineage>
</organism>
<dbReference type="SUPFAM" id="SSF56091">
    <property type="entry name" value="DNA ligase/mRNA capping enzyme, catalytic domain"/>
    <property type="match status" value="1"/>
</dbReference>
<dbReference type="Pfam" id="PF03919">
    <property type="entry name" value="mRNA_cap_C"/>
    <property type="match status" value="1"/>
</dbReference>
<sequence>MDTLGKFIQALSTGPKIPTEPIYRAIWTIFEEGPDKSGYPGNNPVSLDHRNIQRFDSLLYFVAEKTNGVRYLMFKPENSDQVFLLGRNDEVIQVNLKIPSKHTIHAPLTPERSGAVLIDGELILDFTNKDSKSETSPLVPTFYAFDMMITEGKSIADLPFDKRLYHLSLWIKQYNEVGKHNTPIIHPQNVLPIPKDMESFKVVMKKWHGFDKSERIWRERDELLHSTDGLIFTPVTLGYKLKFTFDDLLKWKPPELNTVDFLAETVFSVVVQSNQDISTTTEHEKLSLWSLSTMNTALEFYDYVRVGTERPSAFADTVTEQSQAANEAGHSFDPSSLRNGSIVECTYDRSYTRPIIALQPDELRREFQFVDDKYFFFNSVLKFSDEVENESQGGWRILQVRTDKSKPNHIRVVKNIQESILHPVKIEDIMKYVKKQAELKLMNEQKKALPAPVPETARPDLRPTQLVVDHFAVKYVPRPLPPEIHPLCDGFEYPFPDGIPDLPSFPDLNTQFGHPGQHLRALRDPQAPAPPPQPKHFSQSTPTSTIHLPPPPLQQLPLFDPVRRTEPGLPAEPQTAVPMGIPQDDDEN</sequence>